<dbReference type="RefSeq" id="WP_311641181.1">
    <property type="nucleotide sequence ID" value="NZ_JAVRFA010000002.1"/>
</dbReference>
<protein>
    <submittedName>
        <fullName evidence="1">Uncharacterized protein</fullName>
    </submittedName>
</protein>
<comment type="caution">
    <text evidence="1">The sequence shown here is derived from an EMBL/GenBank/DDBJ whole genome shotgun (WGS) entry which is preliminary data.</text>
</comment>
<keyword evidence="2" id="KW-1185">Reference proteome</keyword>
<name>A0ABU2PNK7_9ACTN</name>
<evidence type="ECO:0000313" key="1">
    <source>
        <dbReference type="EMBL" id="MDT0393746.1"/>
    </source>
</evidence>
<organism evidence="1 2">
    <name type="scientific">Streptomyces edwardsiae</name>
    <dbReference type="NCBI Taxonomy" id="3075527"/>
    <lineage>
        <taxon>Bacteria</taxon>
        <taxon>Bacillati</taxon>
        <taxon>Actinomycetota</taxon>
        <taxon>Actinomycetes</taxon>
        <taxon>Kitasatosporales</taxon>
        <taxon>Streptomycetaceae</taxon>
        <taxon>Streptomyces</taxon>
    </lineage>
</organism>
<sequence length="44" mass="4511">MADLVCKRVSTDQQATARQDLVLAEAGIEDPIVSCGVGAVLLPG</sequence>
<evidence type="ECO:0000313" key="2">
    <source>
        <dbReference type="Proteomes" id="UP001183881"/>
    </source>
</evidence>
<accession>A0ABU2PNK7</accession>
<proteinExistence type="predicted"/>
<reference evidence="2" key="1">
    <citation type="submission" date="2023-07" db="EMBL/GenBank/DDBJ databases">
        <title>30 novel species of actinomycetes from the DSMZ collection.</title>
        <authorList>
            <person name="Nouioui I."/>
        </authorList>
    </citation>
    <scope>NUCLEOTIDE SEQUENCE [LARGE SCALE GENOMIC DNA]</scope>
    <source>
        <strain evidence="2">DSM 41636</strain>
    </source>
</reference>
<dbReference type="Proteomes" id="UP001183881">
    <property type="component" value="Unassembled WGS sequence"/>
</dbReference>
<dbReference type="EMBL" id="JAVRFA010000002">
    <property type="protein sequence ID" value="MDT0393746.1"/>
    <property type="molecule type" value="Genomic_DNA"/>
</dbReference>
<gene>
    <name evidence="1" type="ORF">RM705_03350</name>
</gene>